<dbReference type="AlphaFoldDB" id="A0A846M2G1"/>
<sequence length="232" mass="25418">MAARCQPVKTDIRSFWYRRGMPRVSAQHLADRRLQIVAAAVRCFARAGVHGTTMQDVFAEAGLSPGGVYRYFKSKDDLIVAIAEGVSRQLDALLGEPEPDVQPDVRTGGIGDEVRRIVAAFDSVETDEDHRRVAVAIWNESLHNPGVAGVVADIVERVTCSLASRLAHMQDDGRWRDDVDAHAAAQVIVALLPGYALQRIWFPNLDPQSFISAATTLLSPTESQAPRRRPPG</sequence>
<keyword evidence="1" id="KW-0678">Repressor</keyword>
<evidence type="ECO:0000256" key="4">
    <source>
        <dbReference type="ARBA" id="ARBA00023163"/>
    </source>
</evidence>
<dbReference type="RefSeq" id="WP_166757400.1">
    <property type="nucleotide sequence ID" value="NZ_BAABJU010000011.1"/>
</dbReference>
<dbReference type="Gene3D" id="1.10.357.10">
    <property type="entry name" value="Tetracycline Repressor, domain 2"/>
    <property type="match status" value="1"/>
</dbReference>
<dbReference type="GO" id="GO:0000976">
    <property type="term" value="F:transcription cis-regulatory region binding"/>
    <property type="evidence" value="ECO:0007669"/>
    <property type="project" value="TreeGrafter"/>
</dbReference>
<gene>
    <name evidence="7" type="ORF">FB380_004327</name>
</gene>
<dbReference type="PANTHER" id="PTHR30055">
    <property type="entry name" value="HTH-TYPE TRANSCRIPTIONAL REGULATOR RUTR"/>
    <property type="match status" value="1"/>
</dbReference>
<dbReference type="Pfam" id="PF00440">
    <property type="entry name" value="TetR_N"/>
    <property type="match status" value="1"/>
</dbReference>
<reference evidence="7 8" key="1">
    <citation type="submission" date="2020-02" db="EMBL/GenBank/DDBJ databases">
        <title>Sequencing the genomes of 1000 actinobacteria strains.</title>
        <authorList>
            <person name="Klenk H.-P."/>
        </authorList>
    </citation>
    <scope>NUCLEOTIDE SEQUENCE [LARGE SCALE GENOMIC DNA]</scope>
    <source>
        <strain evidence="7 8">DSM 45201</strain>
    </source>
</reference>
<evidence type="ECO:0000313" key="7">
    <source>
        <dbReference type="EMBL" id="NIH69829.1"/>
    </source>
</evidence>
<dbReference type="PANTHER" id="PTHR30055:SF229">
    <property type="entry name" value="HTH-TYPE TRANSCRIPTIONAL REPRESSOR RV1474C"/>
    <property type="match status" value="1"/>
</dbReference>
<dbReference type="InterPro" id="IPR009057">
    <property type="entry name" value="Homeodomain-like_sf"/>
</dbReference>
<keyword evidence="3 5" id="KW-0238">DNA-binding</keyword>
<dbReference type="InterPro" id="IPR036271">
    <property type="entry name" value="Tet_transcr_reg_TetR-rel_C_sf"/>
</dbReference>
<dbReference type="SUPFAM" id="SSF48498">
    <property type="entry name" value="Tetracyclin repressor-like, C-terminal domain"/>
    <property type="match status" value="1"/>
</dbReference>
<protein>
    <submittedName>
        <fullName evidence="7">AcrR family transcriptional regulator</fullName>
    </submittedName>
</protein>
<dbReference type="Proteomes" id="UP000552836">
    <property type="component" value="Unassembled WGS sequence"/>
</dbReference>
<proteinExistence type="predicted"/>
<evidence type="ECO:0000313" key="8">
    <source>
        <dbReference type="Proteomes" id="UP000552836"/>
    </source>
</evidence>
<accession>A0A846M2G1</accession>
<feature type="DNA-binding region" description="H-T-H motif" evidence="5">
    <location>
        <begin position="53"/>
        <end position="72"/>
    </location>
</feature>
<evidence type="ECO:0000256" key="1">
    <source>
        <dbReference type="ARBA" id="ARBA00022491"/>
    </source>
</evidence>
<dbReference type="PROSITE" id="PS01081">
    <property type="entry name" value="HTH_TETR_1"/>
    <property type="match status" value="1"/>
</dbReference>
<keyword evidence="4" id="KW-0804">Transcription</keyword>
<dbReference type="Pfam" id="PF13977">
    <property type="entry name" value="TetR_C_6"/>
    <property type="match status" value="1"/>
</dbReference>
<organism evidence="7 8">
    <name type="scientific">Modestobacter marinus</name>
    <dbReference type="NCBI Taxonomy" id="477641"/>
    <lineage>
        <taxon>Bacteria</taxon>
        <taxon>Bacillati</taxon>
        <taxon>Actinomycetota</taxon>
        <taxon>Actinomycetes</taxon>
        <taxon>Geodermatophilales</taxon>
        <taxon>Geodermatophilaceae</taxon>
        <taxon>Modestobacter</taxon>
    </lineage>
</organism>
<evidence type="ECO:0000256" key="2">
    <source>
        <dbReference type="ARBA" id="ARBA00023015"/>
    </source>
</evidence>
<dbReference type="PROSITE" id="PS50977">
    <property type="entry name" value="HTH_TETR_2"/>
    <property type="match status" value="1"/>
</dbReference>
<dbReference type="PRINTS" id="PR00455">
    <property type="entry name" value="HTHTETR"/>
</dbReference>
<dbReference type="EMBL" id="JAAMPA010000003">
    <property type="protein sequence ID" value="NIH69829.1"/>
    <property type="molecule type" value="Genomic_DNA"/>
</dbReference>
<dbReference type="InterPro" id="IPR050109">
    <property type="entry name" value="HTH-type_TetR-like_transc_reg"/>
</dbReference>
<dbReference type="GO" id="GO:0003700">
    <property type="term" value="F:DNA-binding transcription factor activity"/>
    <property type="evidence" value="ECO:0007669"/>
    <property type="project" value="TreeGrafter"/>
</dbReference>
<name>A0A846M2G1_9ACTN</name>
<evidence type="ECO:0000256" key="3">
    <source>
        <dbReference type="ARBA" id="ARBA00023125"/>
    </source>
</evidence>
<evidence type="ECO:0000259" key="6">
    <source>
        <dbReference type="PROSITE" id="PS50977"/>
    </source>
</evidence>
<dbReference type="InterPro" id="IPR001647">
    <property type="entry name" value="HTH_TetR"/>
</dbReference>
<evidence type="ECO:0000256" key="5">
    <source>
        <dbReference type="PROSITE-ProRule" id="PRU00335"/>
    </source>
</evidence>
<keyword evidence="2" id="KW-0805">Transcription regulation</keyword>
<dbReference type="InterPro" id="IPR023772">
    <property type="entry name" value="DNA-bd_HTH_TetR-type_CS"/>
</dbReference>
<comment type="caution">
    <text evidence="7">The sequence shown here is derived from an EMBL/GenBank/DDBJ whole genome shotgun (WGS) entry which is preliminary data.</text>
</comment>
<feature type="domain" description="HTH tetR-type" evidence="6">
    <location>
        <begin position="30"/>
        <end position="90"/>
    </location>
</feature>
<dbReference type="SUPFAM" id="SSF46689">
    <property type="entry name" value="Homeodomain-like"/>
    <property type="match status" value="1"/>
</dbReference>
<dbReference type="InterPro" id="IPR039538">
    <property type="entry name" value="BetI_C"/>
</dbReference>